<feature type="transmembrane region" description="Helical" evidence="1">
    <location>
        <begin position="79"/>
        <end position="100"/>
    </location>
</feature>
<gene>
    <name evidence="2" type="ORF">PG993_014143</name>
</gene>
<keyword evidence="1" id="KW-0812">Transmembrane</keyword>
<feature type="transmembrane region" description="Helical" evidence="1">
    <location>
        <begin position="163"/>
        <end position="190"/>
    </location>
</feature>
<evidence type="ECO:0000256" key="1">
    <source>
        <dbReference type="SAM" id="Phobius"/>
    </source>
</evidence>
<evidence type="ECO:0000313" key="2">
    <source>
        <dbReference type="EMBL" id="KAK8017817.1"/>
    </source>
</evidence>
<protein>
    <submittedName>
        <fullName evidence="2">Uncharacterized protein</fullName>
    </submittedName>
</protein>
<dbReference type="Proteomes" id="UP001444661">
    <property type="component" value="Unassembled WGS sequence"/>
</dbReference>
<dbReference type="EMBL" id="JAQQWK010000013">
    <property type="protein sequence ID" value="KAK8017817.1"/>
    <property type="molecule type" value="Genomic_DNA"/>
</dbReference>
<keyword evidence="1" id="KW-0472">Membrane</keyword>
<feature type="transmembrane region" description="Helical" evidence="1">
    <location>
        <begin position="45"/>
        <end position="67"/>
    </location>
</feature>
<feature type="transmembrane region" description="Helical" evidence="1">
    <location>
        <begin position="112"/>
        <end position="134"/>
    </location>
</feature>
<keyword evidence="1" id="KW-1133">Transmembrane helix</keyword>
<proteinExistence type="predicted"/>
<organism evidence="2 3">
    <name type="scientific">Apiospora rasikravindrae</name>
    <dbReference type="NCBI Taxonomy" id="990691"/>
    <lineage>
        <taxon>Eukaryota</taxon>
        <taxon>Fungi</taxon>
        <taxon>Dikarya</taxon>
        <taxon>Ascomycota</taxon>
        <taxon>Pezizomycotina</taxon>
        <taxon>Sordariomycetes</taxon>
        <taxon>Xylariomycetidae</taxon>
        <taxon>Amphisphaeriales</taxon>
        <taxon>Apiosporaceae</taxon>
        <taxon>Apiospora</taxon>
    </lineage>
</organism>
<name>A0ABR1RSE3_9PEZI</name>
<sequence length="201" mass="21721">MGVAIAWASIYFFLLLADLLKEPKTKTYKRLVQSARDTTNTFFDAALVFAVSMLGAGIVRMVSILLAKPDPDGLPTSRAAVNAAYMAVFSVFPPLLLANVVRTTAPHHTVRYALWAALSGLAAAIDVLVIVVLWGSGGAGARESGLDDGADTLWAPCRLRRPVVVVFFVAHAVLWVNFLWQLAAMMSAILPGKYKLFKEEG</sequence>
<accession>A0ABR1RSE3</accession>
<keyword evidence="3" id="KW-1185">Reference proteome</keyword>
<comment type="caution">
    <text evidence="2">The sequence shown here is derived from an EMBL/GenBank/DDBJ whole genome shotgun (WGS) entry which is preliminary data.</text>
</comment>
<evidence type="ECO:0000313" key="3">
    <source>
        <dbReference type="Proteomes" id="UP001444661"/>
    </source>
</evidence>
<reference evidence="2 3" key="1">
    <citation type="submission" date="2023-01" db="EMBL/GenBank/DDBJ databases">
        <title>Analysis of 21 Apiospora genomes using comparative genomics revels a genus with tremendous synthesis potential of carbohydrate active enzymes and secondary metabolites.</title>
        <authorList>
            <person name="Sorensen T."/>
        </authorList>
    </citation>
    <scope>NUCLEOTIDE SEQUENCE [LARGE SCALE GENOMIC DNA]</scope>
    <source>
        <strain evidence="2 3">CBS 33761</strain>
    </source>
</reference>